<keyword evidence="10" id="KW-1185">Reference proteome</keyword>
<proteinExistence type="inferred from homology"/>
<dbReference type="CDD" id="cd10322">
    <property type="entry name" value="SLC5sbd"/>
    <property type="match status" value="1"/>
</dbReference>
<organism evidence="9 10">
    <name type="scientific">Saccharopolyspora cebuensis</name>
    <dbReference type="NCBI Taxonomy" id="418759"/>
    <lineage>
        <taxon>Bacteria</taxon>
        <taxon>Bacillati</taxon>
        <taxon>Actinomycetota</taxon>
        <taxon>Actinomycetes</taxon>
        <taxon>Pseudonocardiales</taxon>
        <taxon>Pseudonocardiaceae</taxon>
        <taxon>Saccharopolyspora</taxon>
    </lineage>
</organism>
<dbReference type="Pfam" id="PF00474">
    <property type="entry name" value="SSF"/>
    <property type="match status" value="1"/>
</dbReference>
<evidence type="ECO:0000256" key="4">
    <source>
        <dbReference type="ARBA" id="ARBA00022692"/>
    </source>
</evidence>
<keyword evidence="4 8" id="KW-0812">Transmembrane</keyword>
<comment type="similarity">
    <text evidence="2 7">Belongs to the sodium:solute symporter (SSF) (TC 2.A.21) family.</text>
</comment>
<evidence type="ECO:0000313" key="10">
    <source>
        <dbReference type="Proteomes" id="UP001564626"/>
    </source>
</evidence>
<feature type="transmembrane region" description="Helical" evidence="8">
    <location>
        <begin position="143"/>
        <end position="171"/>
    </location>
</feature>
<feature type="transmembrane region" description="Helical" evidence="8">
    <location>
        <begin position="308"/>
        <end position="326"/>
    </location>
</feature>
<reference evidence="9 10" key="1">
    <citation type="submission" date="2024-08" db="EMBL/GenBank/DDBJ databases">
        <title>Genome mining of Saccharopolyspora cebuensis PGLac3 from Nigerian medicinal plant.</title>
        <authorList>
            <person name="Ezeobiora C.E."/>
            <person name="Igbokwe N.H."/>
            <person name="Amin D.H."/>
            <person name="Mendie U.E."/>
        </authorList>
    </citation>
    <scope>NUCLEOTIDE SEQUENCE [LARGE SCALE GENOMIC DNA]</scope>
    <source>
        <strain evidence="9 10">PGLac3</strain>
    </source>
</reference>
<dbReference type="PROSITE" id="PS50283">
    <property type="entry name" value="NA_SOLUT_SYMP_3"/>
    <property type="match status" value="1"/>
</dbReference>
<feature type="transmembrane region" description="Helical" evidence="8">
    <location>
        <begin position="360"/>
        <end position="379"/>
    </location>
</feature>
<evidence type="ECO:0000313" key="9">
    <source>
        <dbReference type="EMBL" id="MEY8041192.1"/>
    </source>
</evidence>
<name>A0ABV4CJC6_9PSEU</name>
<dbReference type="RefSeq" id="WP_345359056.1">
    <property type="nucleotide sequence ID" value="NZ_BAABII010000004.1"/>
</dbReference>
<keyword evidence="3" id="KW-0813">Transport</keyword>
<evidence type="ECO:0000256" key="3">
    <source>
        <dbReference type="ARBA" id="ARBA00022448"/>
    </source>
</evidence>
<feature type="transmembrane region" description="Helical" evidence="8">
    <location>
        <begin position="183"/>
        <end position="204"/>
    </location>
</feature>
<comment type="subcellular location">
    <subcellularLocation>
        <location evidence="1">Membrane</location>
        <topology evidence="1">Multi-pass membrane protein</topology>
    </subcellularLocation>
</comment>
<gene>
    <name evidence="9" type="ORF">AB8O55_17435</name>
</gene>
<feature type="transmembrane region" description="Helical" evidence="8">
    <location>
        <begin position="442"/>
        <end position="461"/>
    </location>
</feature>
<feature type="transmembrane region" description="Helical" evidence="8">
    <location>
        <begin position="385"/>
        <end position="407"/>
    </location>
</feature>
<feature type="transmembrane region" description="Helical" evidence="8">
    <location>
        <begin position="419"/>
        <end position="436"/>
    </location>
</feature>
<evidence type="ECO:0000256" key="7">
    <source>
        <dbReference type="RuleBase" id="RU362091"/>
    </source>
</evidence>
<dbReference type="InterPro" id="IPR001734">
    <property type="entry name" value="Na/solute_symporter"/>
</dbReference>
<feature type="transmembrane region" description="Helical" evidence="8">
    <location>
        <begin position="119"/>
        <end position="137"/>
    </location>
</feature>
<keyword evidence="6 8" id="KW-0472">Membrane</keyword>
<feature type="transmembrane region" description="Helical" evidence="8">
    <location>
        <begin position="47"/>
        <end position="71"/>
    </location>
</feature>
<dbReference type="Gene3D" id="1.20.1730.10">
    <property type="entry name" value="Sodium/glucose cotransporter"/>
    <property type="match status" value="1"/>
</dbReference>
<dbReference type="PANTHER" id="PTHR48086:SF7">
    <property type="entry name" value="SODIUM-SOLUTE SYMPORTER-RELATED"/>
    <property type="match status" value="1"/>
</dbReference>
<evidence type="ECO:0000256" key="6">
    <source>
        <dbReference type="ARBA" id="ARBA00023136"/>
    </source>
</evidence>
<comment type="caution">
    <text evidence="9">The sequence shown here is derived from an EMBL/GenBank/DDBJ whole genome shotgun (WGS) entry which is preliminary data.</text>
</comment>
<sequence length="483" mass="50696">MTIPSTPLIVVATLVLLAAGVVTAVLVSRRVHAADDWLVAGRSLPLYVTVFTQFATAVGGGVLVAHVGLAYESGWAYFFYPGFLFVGMVLLTSIARWLREQEFSTVPGILRRLYAEHPAITVLAALASIVVPFGWLATQFVAFASLFTGIMGLSTTWLTVIMGAVTLVFVLPGGLRSVAWTDFLFGVVMVIVSVTIAGYVLNMAGGWSGITSAVPETLTSFPEGLGAAGASTVLLWMFALVPGTLTNQMYYQRIFSIRDIGQTRGSLLISAALVLASGAYAFIIGMSARALNPGLADPEMAAGWMLTQIPPLLLALYAAFLVATIISTTGSALQSVVTNAVQDIYVDLFGNREGTGLVHLSRLLSVVVTVLAALLAILFPTALTWLVATYAYSASVLAAPLFIGYFLHRRGGRLRSGTALAGIVGGLLGCTTAHVLDTTIPYAVHGIVASTVCLLVAHAVLDRTGSGPTQPVAPTDGQWKGEG</sequence>
<feature type="transmembrane region" description="Helical" evidence="8">
    <location>
        <begin position="224"/>
        <end position="245"/>
    </location>
</feature>
<feature type="transmembrane region" description="Helical" evidence="8">
    <location>
        <begin position="266"/>
        <end position="288"/>
    </location>
</feature>
<dbReference type="InterPro" id="IPR050277">
    <property type="entry name" value="Sodium:Solute_Symporter"/>
</dbReference>
<evidence type="ECO:0000256" key="5">
    <source>
        <dbReference type="ARBA" id="ARBA00022989"/>
    </source>
</evidence>
<dbReference type="Proteomes" id="UP001564626">
    <property type="component" value="Unassembled WGS sequence"/>
</dbReference>
<dbReference type="PANTHER" id="PTHR48086">
    <property type="entry name" value="SODIUM/PROLINE SYMPORTER-RELATED"/>
    <property type="match status" value="1"/>
</dbReference>
<feature type="transmembrane region" description="Helical" evidence="8">
    <location>
        <begin position="6"/>
        <end position="27"/>
    </location>
</feature>
<evidence type="ECO:0000256" key="8">
    <source>
        <dbReference type="SAM" id="Phobius"/>
    </source>
</evidence>
<feature type="transmembrane region" description="Helical" evidence="8">
    <location>
        <begin position="77"/>
        <end position="98"/>
    </location>
</feature>
<protein>
    <submittedName>
        <fullName evidence="9">Sodium:solute symporter family protein</fullName>
    </submittedName>
</protein>
<dbReference type="InterPro" id="IPR038377">
    <property type="entry name" value="Na/Glc_symporter_sf"/>
</dbReference>
<keyword evidence="5 8" id="KW-1133">Transmembrane helix</keyword>
<accession>A0ABV4CJC6</accession>
<evidence type="ECO:0000256" key="1">
    <source>
        <dbReference type="ARBA" id="ARBA00004141"/>
    </source>
</evidence>
<evidence type="ECO:0000256" key="2">
    <source>
        <dbReference type="ARBA" id="ARBA00006434"/>
    </source>
</evidence>
<dbReference type="EMBL" id="JBGEHV010000032">
    <property type="protein sequence ID" value="MEY8041192.1"/>
    <property type="molecule type" value="Genomic_DNA"/>
</dbReference>